<proteinExistence type="predicted"/>
<sequence length="132" mass="14904">MVTVHKCTERAAAIVWTVAHLGLPEGFTTLSEYADYVDGLMDDAGYEEFYFKNAEGYPVAYVALCISNDIHHKGDILDITNIVIKPRSGCAPCVWRWVLAEATRRGCQWVSRCAHEHDGSIRNVFKRIYNHG</sequence>
<protein>
    <recommendedName>
        <fullName evidence="3">Host range protein</fullName>
    </recommendedName>
</protein>
<evidence type="ECO:0000313" key="1">
    <source>
        <dbReference type="EMBL" id="WMM35694.1"/>
    </source>
</evidence>
<evidence type="ECO:0000313" key="2">
    <source>
        <dbReference type="Proteomes" id="UP001265137"/>
    </source>
</evidence>
<reference evidence="1 2" key="1">
    <citation type="submission" date="2023-06" db="EMBL/GenBank/DDBJ databases">
        <title>Phage tail fibers protein as a specific probe for recognition of Shiga toxin-producing Escherichia coli O91, O103, and O111.</title>
        <authorList>
            <person name="Wei X."/>
            <person name="Chen Y."/>
            <person name="Liu Y."/>
        </authorList>
    </citation>
    <scope>NUCLEOTIDE SEQUENCE [LARGE SCALE GENOMIC DNA]</scope>
</reference>
<dbReference type="EMBL" id="OR204651">
    <property type="protein sequence ID" value="WMM35694.1"/>
    <property type="molecule type" value="Genomic_DNA"/>
</dbReference>
<dbReference type="Proteomes" id="UP001265137">
    <property type="component" value="Segment"/>
</dbReference>
<keyword evidence="2" id="KW-1185">Reference proteome</keyword>
<name>A0AA51N0I4_9CAUD</name>
<accession>A0AA51N0I4</accession>
<evidence type="ECO:0008006" key="3">
    <source>
        <dbReference type="Google" id="ProtNLM"/>
    </source>
</evidence>
<organism evidence="1 2">
    <name type="scientific">Escherichia phage pO103</name>
    <dbReference type="NCBI Taxonomy" id="3072192"/>
    <lineage>
        <taxon>Viruses</taxon>
        <taxon>Duplodnaviria</taxon>
        <taxon>Heunggongvirae</taxon>
        <taxon>Uroviricota</taxon>
        <taxon>Caudoviricetes</taxon>
        <taxon>Autographivirales</taxon>
        <taxon>Autotranscriptaviridae</taxon>
        <taxon>Studiervirinae</taxon>
        <taxon>Berlinvirus</taxon>
        <taxon>Berlinvirus pO103</taxon>
    </lineage>
</organism>